<feature type="region of interest" description="Disordered" evidence="1">
    <location>
        <begin position="115"/>
        <end position="145"/>
    </location>
</feature>
<organism evidence="2 3">
    <name type="scientific">Riccia fluitans</name>
    <dbReference type="NCBI Taxonomy" id="41844"/>
    <lineage>
        <taxon>Eukaryota</taxon>
        <taxon>Viridiplantae</taxon>
        <taxon>Streptophyta</taxon>
        <taxon>Embryophyta</taxon>
        <taxon>Marchantiophyta</taxon>
        <taxon>Marchantiopsida</taxon>
        <taxon>Marchantiidae</taxon>
        <taxon>Marchantiales</taxon>
        <taxon>Ricciaceae</taxon>
        <taxon>Riccia</taxon>
    </lineage>
</organism>
<sequence length="351" mass="38555">METIAVRSRGATAISQSCTAAVTSGIRKRGNLALPADRSFSSGAALRTSSLASDFQDQSHVQFYLNVRCSRKEKINKRTPMAYGTGMMGFQGKAEECKGSNKMQKMDECRERKKMLKMKGEKKMDTSSTSSSSSESESSEDEMRGAMMAARENVGTDDKMETRRGRKFDVEQFRKEWEELSRSELMNSVPRFTADFQIEPPLTAAIEHLKKSYDLPTGRYPPSMAVDGVVQEPSSRNIPSDVTNICDSLVTVAGLAVVEDDLWPVTDVQPPTAHVEVCMGGKCKKAGAGEVLNAFQVAGRPRVTASPCKCMKNCKSAVSIRIEDQEGSNQVYTGVNLEDVDVLLQKHCSTE</sequence>
<accession>A0ABD1Y4E3</accession>
<comment type="caution">
    <text evidence="2">The sequence shown here is derived from an EMBL/GenBank/DDBJ whole genome shotgun (WGS) entry which is preliminary data.</text>
</comment>
<reference evidence="2 3" key="1">
    <citation type="submission" date="2024-09" db="EMBL/GenBank/DDBJ databases">
        <title>Chromosome-scale assembly of Riccia fluitans.</title>
        <authorList>
            <person name="Paukszto L."/>
            <person name="Sawicki J."/>
            <person name="Karawczyk K."/>
            <person name="Piernik-Szablinska J."/>
            <person name="Szczecinska M."/>
            <person name="Mazdziarz M."/>
        </authorList>
    </citation>
    <scope>NUCLEOTIDE SEQUENCE [LARGE SCALE GENOMIC DNA]</scope>
    <source>
        <strain evidence="2">Rf_01</strain>
        <tissue evidence="2">Aerial parts of the thallus</tissue>
    </source>
</reference>
<evidence type="ECO:0000256" key="1">
    <source>
        <dbReference type="SAM" id="MobiDB-lite"/>
    </source>
</evidence>
<dbReference type="CDD" id="cd02980">
    <property type="entry name" value="TRX_Fd_family"/>
    <property type="match status" value="1"/>
</dbReference>
<feature type="compositionally biased region" description="Low complexity" evidence="1">
    <location>
        <begin position="126"/>
        <end position="136"/>
    </location>
</feature>
<proteinExistence type="predicted"/>
<dbReference type="Gene3D" id="3.40.30.10">
    <property type="entry name" value="Glutaredoxin"/>
    <property type="match status" value="1"/>
</dbReference>
<evidence type="ECO:0000313" key="3">
    <source>
        <dbReference type="Proteomes" id="UP001605036"/>
    </source>
</evidence>
<dbReference type="EMBL" id="JBHFFA010000006">
    <property type="protein sequence ID" value="KAL2621279.1"/>
    <property type="molecule type" value="Genomic_DNA"/>
</dbReference>
<dbReference type="SUPFAM" id="SSF52833">
    <property type="entry name" value="Thioredoxin-like"/>
    <property type="match status" value="1"/>
</dbReference>
<dbReference type="InterPro" id="IPR036249">
    <property type="entry name" value="Thioredoxin-like_sf"/>
</dbReference>
<dbReference type="Proteomes" id="UP001605036">
    <property type="component" value="Unassembled WGS sequence"/>
</dbReference>
<gene>
    <name evidence="2" type="ORF">R1flu_001484</name>
</gene>
<name>A0ABD1Y4E3_9MARC</name>
<protein>
    <submittedName>
        <fullName evidence="2">Uncharacterized protein</fullName>
    </submittedName>
</protein>
<dbReference type="AlphaFoldDB" id="A0ABD1Y4E3"/>
<keyword evidence="3" id="KW-1185">Reference proteome</keyword>
<evidence type="ECO:0000313" key="2">
    <source>
        <dbReference type="EMBL" id="KAL2621279.1"/>
    </source>
</evidence>